<comment type="caution">
    <text evidence="2">The sequence shown here is derived from an EMBL/GenBank/DDBJ whole genome shotgun (WGS) entry which is preliminary data.</text>
</comment>
<protein>
    <recommendedName>
        <fullName evidence="4">Transmembrane protein</fullName>
    </recommendedName>
</protein>
<dbReference type="EMBL" id="JAQIZT010000001">
    <property type="protein sequence ID" value="KAJ7012423.1"/>
    <property type="molecule type" value="Genomic_DNA"/>
</dbReference>
<keyword evidence="3" id="KW-1185">Reference proteome</keyword>
<evidence type="ECO:0000313" key="3">
    <source>
        <dbReference type="Proteomes" id="UP001164929"/>
    </source>
</evidence>
<dbReference type="AlphaFoldDB" id="A0AAD6RP04"/>
<evidence type="ECO:0008006" key="4">
    <source>
        <dbReference type="Google" id="ProtNLM"/>
    </source>
</evidence>
<feature type="transmembrane region" description="Helical" evidence="1">
    <location>
        <begin position="6"/>
        <end position="28"/>
    </location>
</feature>
<keyword evidence="1" id="KW-0812">Transmembrane</keyword>
<sequence length="140" mass="15594">MFWPYIFPFSFAFPPVPLVLHLLLFFLATGIRVFSSFSELDHGYCSFEKGSTVPLLCTSCRRRNSVKGCSNTASSPSFLHSASSFFISASLFLPPSPLFSSSRFASLSRLVLLLYFPVFFLSLLSLTLLLSPFCAVLVRL</sequence>
<organism evidence="2 3">
    <name type="scientific">Populus alba x Populus x berolinensis</name>
    <dbReference type="NCBI Taxonomy" id="444605"/>
    <lineage>
        <taxon>Eukaryota</taxon>
        <taxon>Viridiplantae</taxon>
        <taxon>Streptophyta</taxon>
        <taxon>Embryophyta</taxon>
        <taxon>Tracheophyta</taxon>
        <taxon>Spermatophyta</taxon>
        <taxon>Magnoliopsida</taxon>
        <taxon>eudicotyledons</taxon>
        <taxon>Gunneridae</taxon>
        <taxon>Pentapetalae</taxon>
        <taxon>rosids</taxon>
        <taxon>fabids</taxon>
        <taxon>Malpighiales</taxon>
        <taxon>Salicaceae</taxon>
        <taxon>Saliceae</taxon>
        <taxon>Populus</taxon>
    </lineage>
</organism>
<reference evidence="2 3" key="1">
    <citation type="journal article" date="2023" name="Mol. Ecol. Resour.">
        <title>Chromosome-level genome assembly of a triploid poplar Populus alba 'Berolinensis'.</title>
        <authorList>
            <person name="Chen S."/>
            <person name="Yu Y."/>
            <person name="Wang X."/>
            <person name="Wang S."/>
            <person name="Zhang T."/>
            <person name="Zhou Y."/>
            <person name="He R."/>
            <person name="Meng N."/>
            <person name="Wang Y."/>
            <person name="Liu W."/>
            <person name="Liu Z."/>
            <person name="Liu J."/>
            <person name="Guo Q."/>
            <person name="Huang H."/>
            <person name="Sederoff R.R."/>
            <person name="Wang G."/>
            <person name="Qu G."/>
            <person name="Chen S."/>
        </authorList>
    </citation>
    <scope>NUCLEOTIDE SEQUENCE [LARGE SCALE GENOMIC DNA]</scope>
    <source>
        <strain evidence="2">SC-2020</strain>
    </source>
</reference>
<name>A0AAD6RP04_9ROSI</name>
<dbReference type="Proteomes" id="UP001164929">
    <property type="component" value="Chromosome 1"/>
</dbReference>
<evidence type="ECO:0000256" key="1">
    <source>
        <dbReference type="SAM" id="Phobius"/>
    </source>
</evidence>
<keyword evidence="1" id="KW-1133">Transmembrane helix</keyword>
<accession>A0AAD6RP04</accession>
<keyword evidence="1" id="KW-0472">Membrane</keyword>
<feature type="transmembrane region" description="Helical" evidence="1">
    <location>
        <begin position="114"/>
        <end position="138"/>
    </location>
</feature>
<evidence type="ECO:0000313" key="2">
    <source>
        <dbReference type="EMBL" id="KAJ7012423.1"/>
    </source>
</evidence>
<proteinExistence type="predicted"/>
<gene>
    <name evidence="2" type="ORF">NC653_002464</name>
</gene>